<dbReference type="EMBL" id="UOES01000235">
    <property type="protein sequence ID" value="VAW27432.1"/>
    <property type="molecule type" value="Genomic_DNA"/>
</dbReference>
<sequence length="93" mass="10575">MRKLLKNYLFLLLTVASFYSFGQTMQEDVEYLASDKLEGREIGSNGEVEAAKYLAKRFKKLGLDPKGTDGYYQVFSVKPKYNPHAKVQADTSK</sequence>
<evidence type="ECO:0008006" key="2">
    <source>
        <dbReference type="Google" id="ProtNLM"/>
    </source>
</evidence>
<name>A0A3B0ULY6_9ZZZZ</name>
<dbReference type="Gene3D" id="3.40.630.10">
    <property type="entry name" value="Zn peptidases"/>
    <property type="match status" value="1"/>
</dbReference>
<accession>A0A3B0ULY6</accession>
<gene>
    <name evidence="1" type="ORF">MNBD_BACTEROID06-32</name>
</gene>
<organism evidence="1">
    <name type="scientific">hydrothermal vent metagenome</name>
    <dbReference type="NCBI Taxonomy" id="652676"/>
    <lineage>
        <taxon>unclassified sequences</taxon>
        <taxon>metagenomes</taxon>
        <taxon>ecological metagenomes</taxon>
    </lineage>
</organism>
<dbReference type="AlphaFoldDB" id="A0A3B0ULY6"/>
<feature type="non-terminal residue" evidence="1">
    <location>
        <position position="93"/>
    </location>
</feature>
<proteinExistence type="predicted"/>
<evidence type="ECO:0000313" key="1">
    <source>
        <dbReference type="EMBL" id="VAW27432.1"/>
    </source>
</evidence>
<reference evidence="1" key="1">
    <citation type="submission" date="2018-06" db="EMBL/GenBank/DDBJ databases">
        <authorList>
            <person name="Zhirakovskaya E."/>
        </authorList>
    </citation>
    <scope>NUCLEOTIDE SEQUENCE</scope>
</reference>
<protein>
    <recommendedName>
        <fullName evidence="2">Peptidase M28</fullName>
    </recommendedName>
</protein>
<dbReference type="SUPFAM" id="SSF53187">
    <property type="entry name" value="Zn-dependent exopeptidases"/>
    <property type="match status" value="1"/>
</dbReference>